<protein>
    <submittedName>
        <fullName evidence="1">Uncharacterized protein</fullName>
    </submittedName>
</protein>
<evidence type="ECO:0000313" key="2">
    <source>
        <dbReference type="Proteomes" id="UP001162501"/>
    </source>
</evidence>
<accession>A0ACB0F5Z6</accession>
<proteinExistence type="predicted"/>
<name>A0ACB0F5Z6_RANTA</name>
<dbReference type="Proteomes" id="UP001162501">
    <property type="component" value="Chromosome 30"/>
</dbReference>
<organism evidence="1 2">
    <name type="scientific">Rangifer tarandus platyrhynchus</name>
    <name type="common">Svalbard reindeer</name>
    <dbReference type="NCBI Taxonomy" id="3082113"/>
    <lineage>
        <taxon>Eukaryota</taxon>
        <taxon>Metazoa</taxon>
        <taxon>Chordata</taxon>
        <taxon>Craniata</taxon>
        <taxon>Vertebrata</taxon>
        <taxon>Euteleostomi</taxon>
        <taxon>Mammalia</taxon>
        <taxon>Eutheria</taxon>
        <taxon>Laurasiatheria</taxon>
        <taxon>Artiodactyla</taxon>
        <taxon>Ruminantia</taxon>
        <taxon>Pecora</taxon>
        <taxon>Cervidae</taxon>
        <taxon>Odocoileinae</taxon>
        <taxon>Rangifer</taxon>
    </lineage>
</organism>
<dbReference type="EMBL" id="OX596114">
    <property type="protein sequence ID" value="CAI9707536.1"/>
    <property type="molecule type" value="Genomic_DNA"/>
</dbReference>
<gene>
    <name evidence="1" type="ORF">MRATA1EN3_LOCUS18749</name>
</gene>
<reference evidence="1" key="1">
    <citation type="submission" date="2023-05" db="EMBL/GenBank/DDBJ databases">
        <authorList>
            <consortium name="ELIXIR-Norway"/>
        </authorList>
    </citation>
    <scope>NUCLEOTIDE SEQUENCE</scope>
</reference>
<evidence type="ECO:0000313" key="1">
    <source>
        <dbReference type="EMBL" id="CAI9707536.1"/>
    </source>
</evidence>
<sequence length="97" mass="10143">MRRVATPLRPPAAHSWGFLRSCPRGLAGWLAGGLAIGCCQEPTNGPEVRPGEAKAWCNEPHSGNSLPPQFAEENRGGGKRGEAGLPSCPGEGRGLRS</sequence>